<dbReference type="Pfam" id="PF00014">
    <property type="entry name" value="Kunitz_BPTI"/>
    <property type="match status" value="1"/>
</dbReference>
<evidence type="ECO:0000256" key="1">
    <source>
        <dbReference type="ARBA" id="ARBA00023157"/>
    </source>
</evidence>
<feature type="chain" id="PRO_5032348992" description="BPTI/Kunitz inhibitor domain-containing protein" evidence="2">
    <location>
        <begin position="25"/>
        <end position="79"/>
    </location>
</feature>
<dbReference type="FunFam" id="4.10.410.10:FF:000004">
    <property type="entry name" value="Tissue factor pathway inhibitor"/>
    <property type="match status" value="1"/>
</dbReference>
<feature type="domain" description="BPTI/Kunitz inhibitor" evidence="3">
    <location>
        <begin position="28"/>
        <end position="78"/>
    </location>
</feature>
<dbReference type="InterPro" id="IPR002223">
    <property type="entry name" value="Kunitz_BPTI"/>
</dbReference>
<dbReference type="PROSITE" id="PS50279">
    <property type="entry name" value="BPTI_KUNITZ_2"/>
    <property type="match status" value="1"/>
</dbReference>
<dbReference type="GO" id="GO:0004867">
    <property type="term" value="F:serine-type endopeptidase inhibitor activity"/>
    <property type="evidence" value="ECO:0007669"/>
    <property type="project" value="InterPro"/>
</dbReference>
<keyword evidence="2" id="KW-0732">Signal</keyword>
<dbReference type="PRINTS" id="PR00759">
    <property type="entry name" value="BASICPTASE"/>
</dbReference>
<dbReference type="OrthoDB" id="4473401at2759"/>
<evidence type="ECO:0000313" key="5">
    <source>
        <dbReference type="Proteomes" id="UP000596742"/>
    </source>
</evidence>
<accession>A0A8B6CJL8</accession>
<dbReference type="AlphaFoldDB" id="A0A8B6CJL8"/>
<dbReference type="PANTHER" id="PTHR10083:SF374">
    <property type="entry name" value="BPTI_KUNITZ INHIBITOR DOMAIN-CONTAINING PROTEIN"/>
    <property type="match status" value="1"/>
</dbReference>
<reference evidence="4" key="1">
    <citation type="submission" date="2018-11" db="EMBL/GenBank/DDBJ databases">
        <authorList>
            <person name="Alioto T."/>
            <person name="Alioto T."/>
        </authorList>
    </citation>
    <scope>NUCLEOTIDE SEQUENCE</scope>
</reference>
<dbReference type="SUPFAM" id="SSF57362">
    <property type="entry name" value="BPTI-like"/>
    <property type="match status" value="1"/>
</dbReference>
<dbReference type="Proteomes" id="UP000596742">
    <property type="component" value="Unassembled WGS sequence"/>
</dbReference>
<proteinExistence type="predicted"/>
<sequence>MESHIKLLCFFFIIFILVPHDVQGNTVCQLKPEQGICRAAIQRYYYNAKRAKCLKFTYSGCRGNGNNFKTLALCQMTCP</sequence>
<dbReference type="EMBL" id="UYJE01001879">
    <property type="protein sequence ID" value="VDI06013.1"/>
    <property type="molecule type" value="Genomic_DNA"/>
</dbReference>
<evidence type="ECO:0000259" key="3">
    <source>
        <dbReference type="PROSITE" id="PS50279"/>
    </source>
</evidence>
<comment type="caution">
    <text evidence="4">The sequence shown here is derived from an EMBL/GenBank/DDBJ whole genome shotgun (WGS) entry which is preliminary data.</text>
</comment>
<keyword evidence="1" id="KW-1015">Disulfide bond</keyword>
<keyword evidence="5" id="KW-1185">Reference proteome</keyword>
<dbReference type="PROSITE" id="PS00280">
    <property type="entry name" value="BPTI_KUNITZ_1"/>
    <property type="match status" value="1"/>
</dbReference>
<evidence type="ECO:0000256" key="2">
    <source>
        <dbReference type="SAM" id="SignalP"/>
    </source>
</evidence>
<dbReference type="CDD" id="cd00109">
    <property type="entry name" value="Kunitz-type"/>
    <property type="match status" value="1"/>
</dbReference>
<dbReference type="Gene3D" id="4.10.410.10">
    <property type="entry name" value="Pancreatic trypsin inhibitor Kunitz domain"/>
    <property type="match status" value="1"/>
</dbReference>
<dbReference type="PANTHER" id="PTHR10083">
    <property type="entry name" value="KUNITZ-TYPE PROTEASE INHIBITOR-RELATED"/>
    <property type="match status" value="1"/>
</dbReference>
<dbReference type="InterPro" id="IPR020901">
    <property type="entry name" value="Prtase_inh_Kunz-CS"/>
</dbReference>
<dbReference type="InterPro" id="IPR036880">
    <property type="entry name" value="Kunitz_BPTI_sf"/>
</dbReference>
<feature type="signal peptide" evidence="2">
    <location>
        <begin position="1"/>
        <end position="24"/>
    </location>
</feature>
<protein>
    <recommendedName>
        <fullName evidence="3">BPTI/Kunitz inhibitor domain-containing protein</fullName>
    </recommendedName>
</protein>
<name>A0A8B6CJL8_MYTGA</name>
<evidence type="ECO:0000313" key="4">
    <source>
        <dbReference type="EMBL" id="VDI06013.1"/>
    </source>
</evidence>
<dbReference type="InterPro" id="IPR050098">
    <property type="entry name" value="TFPI/VKTCI-like"/>
</dbReference>
<gene>
    <name evidence="4" type="ORF">MGAL_10B086089</name>
</gene>
<organism evidence="4 5">
    <name type="scientific">Mytilus galloprovincialis</name>
    <name type="common">Mediterranean mussel</name>
    <dbReference type="NCBI Taxonomy" id="29158"/>
    <lineage>
        <taxon>Eukaryota</taxon>
        <taxon>Metazoa</taxon>
        <taxon>Spiralia</taxon>
        <taxon>Lophotrochozoa</taxon>
        <taxon>Mollusca</taxon>
        <taxon>Bivalvia</taxon>
        <taxon>Autobranchia</taxon>
        <taxon>Pteriomorphia</taxon>
        <taxon>Mytilida</taxon>
        <taxon>Mytiloidea</taxon>
        <taxon>Mytilidae</taxon>
        <taxon>Mytilinae</taxon>
        <taxon>Mytilus</taxon>
    </lineage>
</organism>
<dbReference type="GO" id="GO:0005615">
    <property type="term" value="C:extracellular space"/>
    <property type="evidence" value="ECO:0007669"/>
    <property type="project" value="TreeGrafter"/>
</dbReference>
<dbReference type="SMART" id="SM00131">
    <property type="entry name" value="KU"/>
    <property type="match status" value="1"/>
</dbReference>